<keyword evidence="3" id="KW-1185">Reference proteome</keyword>
<evidence type="ECO:0000313" key="2">
    <source>
        <dbReference type="EMBL" id="GAA4637793.1"/>
    </source>
</evidence>
<dbReference type="Proteomes" id="UP001501442">
    <property type="component" value="Unassembled WGS sequence"/>
</dbReference>
<gene>
    <name evidence="2" type="ORF">GCM10023196_093050</name>
</gene>
<feature type="compositionally biased region" description="Basic and acidic residues" evidence="1">
    <location>
        <begin position="71"/>
        <end position="89"/>
    </location>
</feature>
<sequence length="128" mass="14183">MGTGAGVPGWSPGRPPSRCREPRAGRWLERTERGRVILFYYFFIGQVLTARAALPVEPAPEPGRIPEPGPEEPRSRPTGRTSERPEGTRRSRHARETGCGIMTYQMIDDALGEAARAIWAVARLRGQC</sequence>
<feature type="compositionally biased region" description="Pro residues" evidence="1">
    <location>
        <begin position="57"/>
        <end position="68"/>
    </location>
</feature>
<organism evidence="2 3">
    <name type="scientific">Actinoallomurus vinaceus</name>
    <dbReference type="NCBI Taxonomy" id="1080074"/>
    <lineage>
        <taxon>Bacteria</taxon>
        <taxon>Bacillati</taxon>
        <taxon>Actinomycetota</taxon>
        <taxon>Actinomycetes</taxon>
        <taxon>Streptosporangiales</taxon>
        <taxon>Thermomonosporaceae</taxon>
        <taxon>Actinoallomurus</taxon>
    </lineage>
</organism>
<comment type="caution">
    <text evidence="2">The sequence shown here is derived from an EMBL/GenBank/DDBJ whole genome shotgun (WGS) entry which is preliminary data.</text>
</comment>
<evidence type="ECO:0000256" key="1">
    <source>
        <dbReference type="SAM" id="MobiDB-lite"/>
    </source>
</evidence>
<feature type="region of interest" description="Disordered" evidence="1">
    <location>
        <begin position="1"/>
        <end position="26"/>
    </location>
</feature>
<proteinExistence type="predicted"/>
<feature type="region of interest" description="Disordered" evidence="1">
    <location>
        <begin position="57"/>
        <end position="99"/>
    </location>
</feature>
<reference evidence="3" key="1">
    <citation type="journal article" date="2019" name="Int. J. Syst. Evol. Microbiol.">
        <title>The Global Catalogue of Microorganisms (GCM) 10K type strain sequencing project: providing services to taxonomists for standard genome sequencing and annotation.</title>
        <authorList>
            <consortium name="The Broad Institute Genomics Platform"/>
            <consortium name="The Broad Institute Genome Sequencing Center for Infectious Disease"/>
            <person name="Wu L."/>
            <person name="Ma J."/>
        </authorList>
    </citation>
    <scope>NUCLEOTIDE SEQUENCE [LARGE SCALE GENOMIC DNA]</scope>
    <source>
        <strain evidence="3">JCM 17939</strain>
    </source>
</reference>
<evidence type="ECO:0000313" key="3">
    <source>
        <dbReference type="Proteomes" id="UP001501442"/>
    </source>
</evidence>
<protein>
    <submittedName>
        <fullName evidence="2">Uncharacterized protein</fullName>
    </submittedName>
</protein>
<dbReference type="EMBL" id="BAABHK010000020">
    <property type="protein sequence ID" value="GAA4637793.1"/>
    <property type="molecule type" value="Genomic_DNA"/>
</dbReference>
<name>A0ABP8URK8_9ACTN</name>
<accession>A0ABP8URK8</accession>